<reference evidence="2 3" key="1">
    <citation type="submission" date="2024-11" db="EMBL/GenBank/DDBJ databases">
        <title>Chromosome-level genome assembly of the freshwater bivalve Anodonta woodiana.</title>
        <authorList>
            <person name="Chen X."/>
        </authorList>
    </citation>
    <scope>NUCLEOTIDE SEQUENCE [LARGE SCALE GENOMIC DNA]</scope>
    <source>
        <strain evidence="2">MN2024</strain>
        <tissue evidence="2">Gills</tissue>
    </source>
</reference>
<keyword evidence="3" id="KW-1185">Reference proteome</keyword>
<evidence type="ECO:0000256" key="1">
    <source>
        <dbReference type="SAM" id="MobiDB-lite"/>
    </source>
</evidence>
<dbReference type="Proteomes" id="UP001634394">
    <property type="component" value="Unassembled WGS sequence"/>
</dbReference>
<proteinExistence type="predicted"/>
<name>A0ABD3VDB7_SINWO</name>
<dbReference type="EMBL" id="JBJQND010000012">
    <property type="protein sequence ID" value="KAL3858993.1"/>
    <property type="molecule type" value="Genomic_DNA"/>
</dbReference>
<feature type="region of interest" description="Disordered" evidence="1">
    <location>
        <begin position="171"/>
        <end position="193"/>
    </location>
</feature>
<organism evidence="2 3">
    <name type="scientific">Sinanodonta woodiana</name>
    <name type="common">Chinese pond mussel</name>
    <name type="synonym">Anodonta woodiana</name>
    <dbReference type="NCBI Taxonomy" id="1069815"/>
    <lineage>
        <taxon>Eukaryota</taxon>
        <taxon>Metazoa</taxon>
        <taxon>Spiralia</taxon>
        <taxon>Lophotrochozoa</taxon>
        <taxon>Mollusca</taxon>
        <taxon>Bivalvia</taxon>
        <taxon>Autobranchia</taxon>
        <taxon>Heteroconchia</taxon>
        <taxon>Palaeoheterodonta</taxon>
        <taxon>Unionida</taxon>
        <taxon>Unionoidea</taxon>
        <taxon>Unionidae</taxon>
        <taxon>Unioninae</taxon>
        <taxon>Sinanodonta</taxon>
    </lineage>
</organism>
<accession>A0ABD3VDB7</accession>
<feature type="compositionally biased region" description="Basic and acidic residues" evidence="1">
    <location>
        <begin position="336"/>
        <end position="353"/>
    </location>
</feature>
<feature type="compositionally biased region" description="Basic and acidic residues" evidence="1">
    <location>
        <begin position="301"/>
        <end position="310"/>
    </location>
</feature>
<feature type="region of interest" description="Disordered" evidence="1">
    <location>
        <begin position="265"/>
        <end position="408"/>
    </location>
</feature>
<comment type="caution">
    <text evidence="2">The sequence shown here is derived from an EMBL/GenBank/DDBJ whole genome shotgun (WGS) entry which is preliminary data.</text>
</comment>
<feature type="compositionally biased region" description="Low complexity" evidence="1">
    <location>
        <begin position="354"/>
        <end position="367"/>
    </location>
</feature>
<evidence type="ECO:0000313" key="2">
    <source>
        <dbReference type="EMBL" id="KAL3858993.1"/>
    </source>
</evidence>
<dbReference type="AlphaFoldDB" id="A0ABD3VDB7"/>
<sequence>MPAGDRGFSVNTPQSTAVLMDIVSKLKQELQQARVENGKLIDQLNCLLSLVKRSWTGDDAATHHLANIVGVPPPNFEGLHSNTPIPETKSQAAKHWERLVVKLLEREYAQVQAEIRDHQQRYIQNRQLYMHEVLLNHQDEMAKFSLNRRKGSRFMEHVDKRFMRCYTAKTRQRSKSESRVLQRPKSAYQKVPRTASDMVEHVDLTVEALLQPHPSPAGSQININSTANNLYKMTQETEQRREPRIPFDDPRRYKQNNLFDAEVIFGPEGQETESKPRSATAGMPSTIKDGRPRSAVFLTEKPVRPLKYETTRPVSLKPKSAGPRGRVNSGQHRKEHSASGRKGLERQNSKQDDGAQQEGDQEMQQQQQHEENGETELSEAVQSPEDEEEQDEEVTRTKPPMMVHVRRPEAVNKFAADLKKMSEMEENFRKTAIELQKKIGISEGGMVF</sequence>
<protein>
    <submittedName>
        <fullName evidence="2">Uncharacterized protein</fullName>
    </submittedName>
</protein>
<gene>
    <name evidence="2" type="ORF">ACJMK2_009236</name>
</gene>
<evidence type="ECO:0000313" key="3">
    <source>
        <dbReference type="Proteomes" id="UP001634394"/>
    </source>
</evidence>